<organism evidence="2 3">
    <name type="scientific">Portunus trituberculatus</name>
    <name type="common">Swimming crab</name>
    <name type="synonym">Neptunus trituberculatus</name>
    <dbReference type="NCBI Taxonomy" id="210409"/>
    <lineage>
        <taxon>Eukaryota</taxon>
        <taxon>Metazoa</taxon>
        <taxon>Ecdysozoa</taxon>
        <taxon>Arthropoda</taxon>
        <taxon>Crustacea</taxon>
        <taxon>Multicrustacea</taxon>
        <taxon>Malacostraca</taxon>
        <taxon>Eumalacostraca</taxon>
        <taxon>Eucarida</taxon>
        <taxon>Decapoda</taxon>
        <taxon>Pleocyemata</taxon>
        <taxon>Brachyura</taxon>
        <taxon>Eubrachyura</taxon>
        <taxon>Portunoidea</taxon>
        <taxon>Portunidae</taxon>
        <taxon>Portuninae</taxon>
        <taxon>Portunus</taxon>
    </lineage>
</organism>
<evidence type="ECO:0000313" key="2">
    <source>
        <dbReference type="EMBL" id="MPC33605.1"/>
    </source>
</evidence>
<proteinExistence type="predicted"/>
<sequence length="107" mass="12054">MDHPYVTHAASDEGSCHQGEEASLTGPHTRYQDVQNTPQGLEEFSIYLKSNCKGPIDPYKALPDLTHTKQFLHPHKALPDLTHTTQLHPHKAPQLTHTTQLLHPHKD</sequence>
<name>A0A5B7EJL7_PORTR</name>
<dbReference type="EMBL" id="VSRR010002868">
    <property type="protein sequence ID" value="MPC33605.1"/>
    <property type="molecule type" value="Genomic_DNA"/>
</dbReference>
<comment type="caution">
    <text evidence="2">The sequence shown here is derived from an EMBL/GenBank/DDBJ whole genome shotgun (WGS) entry which is preliminary data.</text>
</comment>
<feature type="compositionally biased region" description="Basic and acidic residues" evidence="1">
    <location>
        <begin position="1"/>
        <end position="20"/>
    </location>
</feature>
<feature type="region of interest" description="Disordered" evidence="1">
    <location>
        <begin position="80"/>
        <end position="107"/>
    </location>
</feature>
<accession>A0A5B7EJL7</accession>
<evidence type="ECO:0000256" key="1">
    <source>
        <dbReference type="SAM" id="MobiDB-lite"/>
    </source>
</evidence>
<dbReference type="Proteomes" id="UP000324222">
    <property type="component" value="Unassembled WGS sequence"/>
</dbReference>
<dbReference type="AlphaFoldDB" id="A0A5B7EJL7"/>
<gene>
    <name evidence="2" type="ORF">E2C01_026959</name>
</gene>
<evidence type="ECO:0000313" key="3">
    <source>
        <dbReference type="Proteomes" id="UP000324222"/>
    </source>
</evidence>
<keyword evidence="3" id="KW-1185">Reference proteome</keyword>
<protein>
    <submittedName>
        <fullName evidence="2">Uncharacterized protein</fullName>
    </submittedName>
</protein>
<reference evidence="2 3" key="1">
    <citation type="submission" date="2019-05" db="EMBL/GenBank/DDBJ databases">
        <title>Another draft genome of Portunus trituberculatus and its Hox gene families provides insights of decapod evolution.</title>
        <authorList>
            <person name="Jeong J.-H."/>
            <person name="Song I."/>
            <person name="Kim S."/>
            <person name="Choi T."/>
            <person name="Kim D."/>
            <person name="Ryu S."/>
            <person name="Kim W."/>
        </authorList>
    </citation>
    <scope>NUCLEOTIDE SEQUENCE [LARGE SCALE GENOMIC DNA]</scope>
    <source>
        <tissue evidence="2">Muscle</tissue>
    </source>
</reference>
<feature type="region of interest" description="Disordered" evidence="1">
    <location>
        <begin position="1"/>
        <end position="34"/>
    </location>
</feature>